<name>A0A150G2S1_GONPE</name>
<sequence length="124" mass="13419">MLQRTMQHSLQQLNKSSDQTLQMTLQQLGVAEDDVGTSAPAPDLRGPHAVAQEPLHGPADNLRASDAMRVPSGKDMAFGLSDNEGPFDISDIWAMESQPSNSQPSRVSQSESYSDVYRGGYRGA</sequence>
<dbReference type="AlphaFoldDB" id="A0A150G2S1"/>
<gene>
    <name evidence="2" type="ORF">GPECTOR_85g340</name>
</gene>
<evidence type="ECO:0000313" key="3">
    <source>
        <dbReference type="Proteomes" id="UP000075714"/>
    </source>
</evidence>
<evidence type="ECO:0000313" key="2">
    <source>
        <dbReference type="EMBL" id="KXZ43610.1"/>
    </source>
</evidence>
<organism evidence="2 3">
    <name type="scientific">Gonium pectorale</name>
    <name type="common">Green alga</name>
    <dbReference type="NCBI Taxonomy" id="33097"/>
    <lineage>
        <taxon>Eukaryota</taxon>
        <taxon>Viridiplantae</taxon>
        <taxon>Chlorophyta</taxon>
        <taxon>core chlorophytes</taxon>
        <taxon>Chlorophyceae</taxon>
        <taxon>CS clade</taxon>
        <taxon>Chlamydomonadales</taxon>
        <taxon>Volvocaceae</taxon>
        <taxon>Gonium</taxon>
    </lineage>
</organism>
<proteinExistence type="predicted"/>
<comment type="caution">
    <text evidence="2">The sequence shown here is derived from an EMBL/GenBank/DDBJ whole genome shotgun (WGS) entry which is preliminary data.</text>
</comment>
<keyword evidence="3" id="KW-1185">Reference proteome</keyword>
<accession>A0A150G2S1</accession>
<feature type="region of interest" description="Disordered" evidence="1">
    <location>
        <begin position="88"/>
        <end position="124"/>
    </location>
</feature>
<evidence type="ECO:0000256" key="1">
    <source>
        <dbReference type="SAM" id="MobiDB-lite"/>
    </source>
</evidence>
<dbReference type="Proteomes" id="UP000075714">
    <property type="component" value="Unassembled WGS sequence"/>
</dbReference>
<dbReference type="EMBL" id="LSYV01000086">
    <property type="protein sequence ID" value="KXZ43610.1"/>
    <property type="molecule type" value="Genomic_DNA"/>
</dbReference>
<reference evidence="3" key="1">
    <citation type="journal article" date="2016" name="Nat. Commun.">
        <title>The Gonium pectorale genome demonstrates co-option of cell cycle regulation during the evolution of multicellularity.</title>
        <authorList>
            <person name="Hanschen E.R."/>
            <person name="Marriage T.N."/>
            <person name="Ferris P.J."/>
            <person name="Hamaji T."/>
            <person name="Toyoda A."/>
            <person name="Fujiyama A."/>
            <person name="Neme R."/>
            <person name="Noguchi H."/>
            <person name="Minakuchi Y."/>
            <person name="Suzuki M."/>
            <person name="Kawai-Toyooka H."/>
            <person name="Smith D.R."/>
            <person name="Sparks H."/>
            <person name="Anderson J."/>
            <person name="Bakaric R."/>
            <person name="Luria V."/>
            <person name="Karger A."/>
            <person name="Kirschner M.W."/>
            <person name="Durand P.M."/>
            <person name="Michod R.E."/>
            <person name="Nozaki H."/>
            <person name="Olson B.J."/>
        </authorList>
    </citation>
    <scope>NUCLEOTIDE SEQUENCE [LARGE SCALE GENOMIC DNA]</scope>
    <source>
        <strain evidence="3">NIES-2863</strain>
    </source>
</reference>
<feature type="compositionally biased region" description="Polar residues" evidence="1">
    <location>
        <begin position="97"/>
        <end position="113"/>
    </location>
</feature>
<protein>
    <submittedName>
        <fullName evidence="2">Uncharacterized protein</fullName>
    </submittedName>
</protein>
<feature type="region of interest" description="Disordered" evidence="1">
    <location>
        <begin position="24"/>
        <end position="66"/>
    </location>
</feature>